<dbReference type="STRING" id="158607.A0A2P5HR00"/>
<feature type="compositionally biased region" description="Acidic residues" evidence="1">
    <location>
        <begin position="121"/>
        <end position="134"/>
    </location>
</feature>
<dbReference type="Proteomes" id="UP000094444">
    <property type="component" value="Unassembled WGS sequence"/>
</dbReference>
<comment type="caution">
    <text evidence="3">The sequence shown here is derived from an EMBL/GenBank/DDBJ whole genome shotgun (WGS) entry which is preliminary data.</text>
</comment>
<dbReference type="EMBL" id="MAVT02000946">
    <property type="protein sequence ID" value="POS72696.1"/>
    <property type="molecule type" value="Genomic_DNA"/>
</dbReference>
<feature type="region of interest" description="Disordered" evidence="1">
    <location>
        <begin position="119"/>
        <end position="140"/>
    </location>
</feature>
<evidence type="ECO:0000256" key="1">
    <source>
        <dbReference type="SAM" id="MobiDB-lite"/>
    </source>
</evidence>
<dbReference type="InParanoid" id="A0A2P5HR00"/>
<sequence>MDLSAILNNVQDDEARQGGAKGEAGTGRTTDTNQSQARLLCLPAELYDPIISYLSNQDIKSLRLTCTFLHSVARLRLSRVFISANQRDVQVLQAIANSEEFRLGVTELIWDDARFGHDVDHEDADSEADDEGGDDEHVPQWFQDACDDNIDELNSRKGLDADGPEHLARAQQLNARLPSAVCWANYQKLLREQDALLTSGADEAAFRHALQRFPSLKRVTITPAAHGWLFCPLYETPTIRVLPHGFNYPIPRGWPTTPDGDPPRRMPPWPADGDGEAYKEQWHGIRVALRVLADPGVDHSITELILDAHSLDTGLNCRIFEGPSTASPAAPPNREYAHLCALLRRPRFAHLDLALAVGGQEHLGWPALRGAPHLLRAALAGAEGMRHFSLRTNVIPDPDARATEPGSGGCAEHHVPLAGLVPVAAGAGATTGAWPRLEHLGLSGLLVTQADVAALLLGAPATLRSAELSFLHFLDGGGSFRGLLGELRGPPGWRSRARPRPALSVGHALIVPRCGRAVWARREAVDGFLYGEGPNPFGGEGSFAPNQIVMGGGAGVERDAFDPSHERPYTDNISLMRLGVLKKAPWLE</sequence>
<reference evidence="3" key="1">
    <citation type="submission" date="2017-09" db="EMBL/GenBank/DDBJ databases">
        <title>Polyketide synthases of a Diaporthe helianthi virulent isolate.</title>
        <authorList>
            <person name="Baroncelli R."/>
        </authorList>
    </citation>
    <scope>NUCLEOTIDE SEQUENCE [LARGE SCALE GENOMIC DNA]</scope>
    <source>
        <strain evidence="3">7/96</strain>
    </source>
</reference>
<organism evidence="3 4">
    <name type="scientific">Diaporthe helianthi</name>
    <dbReference type="NCBI Taxonomy" id="158607"/>
    <lineage>
        <taxon>Eukaryota</taxon>
        <taxon>Fungi</taxon>
        <taxon>Dikarya</taxon>
        <taxon>Ascomycota</taxon>
        <taxon>Pezizomycotina</taxon>
        <taxon>Sordariomycetes</taxon>
        <taxon>Sordariomycetidae</taxon>
        <taxon>Diaporthales</taxon>
        <taxon>Diaporthaceae</taxon>
        <taxon>Diaporthe</taxon>
    </lineage>
</organism>
<protein>
    <recommendedName>
        <fullName evidence="2">F-box domain-containing protein</fullName>
    </recommendedName>
</protein>
<dbReference type="SUPFAM" id="SSF81383">
    <property type="entry name" value="F-box domain"/>
    <property type="match status" value="1"/>
</dbReference>
<dbReference type="PROSITE" id="PS50181">
    <property type="entry name" value="FBOX"/>
    <property type="match status" value="1"/>
</dbReference>
<evidence type="ECO:0000313" key="4">
    <source>
        <dbReference type="Proteomes" id="UP000094444"/>
    </source>
</evidence>
<accession>A0A2P5HR00</accession>
<feature type="domain" description="F-box" evidence="2">
    <location>
        <begin position="36"/>
        <end position="84"/>
    </location>
</feature>
<feature type="region of interest" description="Disordered" evidence="1">
    <location>
        <begin position="14"/>
        <end position="33"/>
    </location>
</feature>
<gene>
    <name evidence="3" type="ORF">DHEL01_v208912</name>
</gene>
<evidence type="ECO:0000259" key="2">
    <source>
        <dbReference type="PROSITE" id="PS50181"/>
    </source>
</evidence>
<name>A0A2P5HR00_DIAHE</name>
<evidence type="ECO:0000313" key="3">
    <source>
        <dbReference type="EMBL" id="POS72696.1"/>
    </source>
</evidence>
<dbReference type="OrthoDB" id="5422579at2759"/>
<dbReference type="InterPro" id="IPR001810">
    <property type="entry name" value="F-box_dom"/>
</dbReference>
<keyword evidence="4" id="KW-1185">Reference proteome</keyword>
<dbReference type="InterPro" id="IPR036047">
    <property type="entry name" value="F-box-like_dom_sf"/>
</dbReference>
<proteinExistence type="predicted"/>
<dbReference type="AlphaFoldDB" id="A0A2P5HR00"/>